<accession>A0A7V8HS66</accession>
<dbReference type="InterPro" id="IPR036890">
    <property type="entry name" value="HATPase_C_sf"/>
</dbReference>
<dbReference type="SUPFAM" id="SSF55874">
    <property type="entry name" value="ATPase domain of HSP90 chaperone/DNA topoisomerase II/histidine kinase"/>
    <property type="match status" value="1"/>
</dbReference>
<keyword evidence="1" id="KW-0812">Transmembrane</keyword>
<feature type="transmembrane region" description="Helical" evidence="1">
    <location>
        <begin position="77"/>
        <end position="106"/>
    </location>
</feature>
<feature type="transmembrane region" description="Helical" evidence="1">
    <location>
        <begin position="53"/>
        <end position="71"/>
    </location>
</feature>
<comment type="caution">
    <text evidence="2">The sequence shown here is derived from an EMBL/GenBank/DDBJ whole genome shotgun (WGS) entry which is preliminary data.</text>
</comment>
<sequence length="396" mass="42189">MSITPSLLTPRFRAGIMPTARTPLLAVAAIIVVIDIVSTIVLDCGDWSDTIGFPQYLLTILLAIATLSMAWTPMCGALAVLIIRCAVACIPTLALTLSPAFVINVIAAMVVLAVQDSLVAAVAITLAGVGTACIATLTDTLHLDIEYGWALLFLSLAAIDIILLVAAAAQHRVRSERRQSERQRKADRAHTMIALHDDVANRLVSAALLLAGDGCPHDAMHDEIRRNVDEALASTRRLVSMLNEDTAVADAAASASTPTTADGTPQWLSQVQRVIRHETDRLEQLGLRGITLIPDTALHALADDRTALMVAFIRELCANIGKYADPDGGYVIAIREYADHIIITASDTSRAEADDAAGRSTGLGLTYYANALADIGGTMRVGESDRQWSLLAEIPV</sequence>
<feature type="transmembrane region" description="Helical" evidence="1">
    <location>
        <begin position="149"/>
        <end position="169"/>
    </location>
</feature>
<feature type="transmembrane region" description="Helical" evidence="1">
    <location>
        <begin position="118"/>
        <end position="137"/>
    </location>
</feature>
<evidence type="ECO:0000313" key="2">
    <source>
        <dbReference type="EMBL" id="KFI84765.1"/>
    </source>
</evidence>
<keyword evidence="1" id="KW-0472">Membrane</keyword>
<keyword evidence="1" id="KW-1133">Transmembrane helix</keyword>
<keyword evidence="2" id="KW-0418">Kinase</keyword>
<dbReference type="AlphaFoldDB" id="A0A7V8HS66"/>
<evidence type="ECO:0000256" key="1">
    <source>
        <dbReference type="SAM" id="Phobius"/>
    </source>
</evidence>
<evidence type="ECO:0000313" key="3">
    <source>
        <dbReference type="Proteomes" id="UP000029109"/>
    </source>
</evidence>
<keyword evidence="2" id="KW-0808">Transferase</keyword>
<reference evidence="2 3" key="1">
    <citation type="submission" date="2014-03" db="EMBL/GenBank/DDBJ databases">
        <title>Genomics of Bifidobacteria.</title>
        <authorList>
            <person name="Ventura M."/>
            <person name="Milani C."/>
            <person name="Lugli G.A."/>
        </authorList>
    </citation>
    <scope>NUCLEOTIDE SEQUENCE [LARGE SCALE GENOMIC DNA]</scope>
    <source>
        <strain evidence="2 3">LMG 21816</strain>
    </source>
</reference>
<dbReference type="Gene3D" id="3.30.565.10">
    <property type="entry name" value="Histidine kinase-like ATPase, C-terminal domain"/>
    <property type="match status" value="1"/>
</dbReference>
<feature type="transmembrane region" description="Helical" evidence="1">
    <location>
        <begin position="20"/>
        <end position="41"/>
    </location>
</feature>
<dbReference type="GO" id="GO:0016301">
    <property type="term" value="F:kinase activity"/>
    <property type="evidence" value="ECO:0007669"/>
    <property type="project" value="UniProtKB-KW"/>
</dbReference>
<name>A0A7V8HS66_9BIFI</name>
<protein>
    <submittedName>
        <fullName evidence="2">ATPase/histidine kinase/DNA gyrase B/HSP90 domain protein</fullName>
    </submittedName>
</protein>
<organism evidence="2 3">
    <name type="scientific">Bifidobacterium pullorum</name>
    <dbReference type="NCBI Taxonomy" id="78448"/>
    <lineage>
        <taxon>Bacteria</taxon>
        <taxon>Bacillati</taxon>
        <taxon>Actinomycetota</taxon>
        <taxon>Actinomycetes</taxon>
        <taxon>Bifidobacteriales</taxon>
        <taxon>Bifidobacteriaceae</taxon>
        <taxon>Bifidobacterium</taxon>
    </lineage>
</organism>
<gene>
    <name evidence="2" type="ORF">BPULL_0259</name>
</gene>
<proteinExistence type="predicted"/>
<dbReference type="EMBL" id="JGZJ01000001">
    <property type="protein sequence ID" value="KFI84765.1"/>
    <property type="molecule type" value="Genomic_DNA"/>
</dbReference>
<dbReference type="Proteomes" id="UP000029109">
    <property type="component" value="Unassembled WGS sequence"/>
</dbReference>